<comment type="caution">
    <text evidence="1">The sequence shown here is derived from an EMBL/GenBank/DDBJ whole genome shotgun (WGS) entry which is preliminary data.</text>
</comment>
<gene>
    <name evidence="1" type="ORF">EV672_101630</name>
</gene>
<reference evidence="1 2" key="1">
    <citation type="submission" date="2019-03" db="EMBL/GenBank/DDBJ databases">
        <title>Genomic Encyclopedia of Type Strains, Phase IV (KMG-IV): sequencing the most valuable type-strain genomes for metagenomic binning, comparative biology and taxonomic classification.</title>
        <authorList>
            <person name="Goeker M."/>
        </authorList>
    </citation>
    <scope>NUCLEOTIDE SEQUENCE [LARGE SCALE GENOMIC DNA]</scope>
    <source>
        <strain evidence="1 2">DSM 11901</strain>
    </source>
</reference>
<dbReference type="EMBL" id="SNXW01000001">
    <property type="protein sequence ID" value="TDP88480.1"/>
    <property type="molecule type" value="Genomic_DNA"/>
</dbReference>
<accession>A0A4R6RP86</accession>
<evidence type="ECO:0008006" key="3">
    <source>
        <dbReference type="Google" id="ProtNLM"/>
    </source>
</evidence>
<keyword evidence="2" id="KW-1185">Reference proteome</keyword>
<organism evidence="1 2">
    <name type="scientific">Aquabacterium commune</name>
    <dbReference type="NCBI Taxonomy" id="70586"/>
    <lineage>
        <taxon>Bacteria</taxon>
        <taxon>Pseudomonadati</taxon>
        <taxon>Pseudomonadota</taxon>
        <taxon>Betaproteobacteria</taxon>
        <taxon>Burkholderiales</taxon>
        <taxon>Aquabacterium</taxon>
    </lineage>
</organism>
<sequence length="113" mass="12136">MLFSGMRSWLSRRGASGARVWLLHALAALVLLTQQAGVLHSIQHERRDEGAATHSVCKICLAFHAADHTVATQPTTWVGAQADHLLSEHHGQAQCATGIFAGFQPRAPPHGLS</sequence>
<evidence type="ECO:0000313" key="1">
    <source>
        <dbReference type="EMBL" id="TDP88480.1"/>
    </source>
</evidence>
<name>A0A4R6RP86_9BURK</name>
<evidence type="ECO:0000313" key="2">
    <source>
        <dbReference type="Proteomes" id="UP000294593"/>
    </source>
</evidence>
<protein>
    <recommendedName>
        <fullName evidence="3">DUF2946 family protein</fullName>
    </recommendedName>
</protein>
<dbReference type="Proteomes" id="UP000294593">
    <property type="component" value="Unassembled WGS sequence"/>
</dbReference>
<proteinExistence type="predicted"/>
<dbReference type="AlphaFoldDB" id="A0A4R6RP86"/>